<comment type="caution">
    <text evidence="4">The sequence shown here is derived from an EMBL/GenBank/DDBJ whole genome shotgun (WGS) entry which is preliminary data.</text>
</comment>
<dbReference type="GO" id="GO:0005737">
    <property type="term" value="C:cytoplasm"/>
    <property type="evidence" value="ECO:0007669"/>
    <property type="project" value="TreeGrafter"/>
</dbReference>
<dbReference type="InterPro" id="IPR005135">
    <property type="entry name" value="Endo/exonuclease/phosphatase"/>
</dbReference>
<evidence type="ECO:0000313" key="5">
    <source>
        <dbReference type="Proteomes" id="UP000193642"/>
    </source>
</evidence>
<dbReference type="STRING" id="329046.A0A1Y2B5Y9"/>
<dbReference type="GO" id="GO:0004767">
    <property type="term" value="F:sphingomyelin phosphodiesterase activity"/>
    <property type="evidence" value="ECO:0007669"/>
    <property type="project" value="InterPro"/>
</dbReference>
<dbReference type="InterPro" id="IPR036691">
    <property type="entry name" value="Endo/exonu/phosph_ase_sf"/>
</dbReference>
<evidence type="ECO:0000313" key="4">
    <source>
        <dbReference type="EMBL" id="ORY29897.1"/>
    </source>
</evidence>
<sequence>MIAKPQEELPGRPIADGKKEIDDSGCVVEQQDARSSVQSDKTVVEDSSRPTSITGRPPVSCSNVRVLSYNIFLRPPGITNNTSDYKNARLSHFATAVLPGYDVVCLQEIYSSGSTRMSKLLVQAKKYGFEYHVASPSKGILNTSVDGGLLILSRYPIVKTDKITYKRGINVHSRFQYSLAIVCQRRSSSRWGSSFTSSNWGSTGLQIPSTHLFHPPASPLFGRARTRLLSQRLFKGSQCCLCSFGATGNFQGIH</sequence>
<name>A0A1Y2B5Y9_9FUNG</name>
<comment type="similarity">
    <text evidence="1">Belongs to the neutral sphingomyelinase family.</text>
</comment>
<accession>A0A1Y2B5Y9</accession>
<dbReference type="InterPro" id="IPR038772">
    <property type="entry name" value="Sph/SMPD2-like"/>
</dbReference>
<dbReference type="AlphaFoldDB" id="A0A1Y2B5Y9"/>
<protein>
    <recommendedName>
        <fullName evidence="3">Endonuclease/exonuclease/phosphatase domain-containing protein</fullName>
    </recommendedName>
</protein>
<feature type="compositionally biased region" description="Basic and acidic residues" evidence="2">
    <location>
        <begin position="1"/>
        <end position="22"/>
    </location>
</feature>
<dbReference type="OrthoDB" id="40902at2759"/>
<evidence type="ECO:0000256" key="1">
    <source>
        <dbReference type="ARBA" id="ARBA00006335"/>
    </source>
</evidence>
<dbReference type="Proteomes" id="UP000193642">
    <property type="component" value="Unassembled WGS sequence"/>
</dbReference>
<dbReference type="PANTHER" id="PTHR16320">
    <property type="entry name" value="SPHINGOMYELINASE FAMILY MEMBER"/>
    <property type="match status" value="1"/>
</dbReference>
<dbReference type="Pfam" id="PF03372">
    <property type="entry name" value="Exo_endo_phos"/>
    <property type="match status" value="1"/>
</dbReference>
<evidence type="ECO:0000259" key="3">
    <source>
        <dbReference type="Pfam" id="PF03372"/>
    </source>
</evidence>
<proteinExistence type="inferred from homology"/>
<organism evidence="4 5">
    <name type="scientific">Rhizoclosmatium globosum</name>
    <dbReference type="NCBI Taxonomy" id="329046"/>
    <lineage>
        <taxon>Eukaryota</taxon>
        <taxon>Fungi</taxon>
        <taxon>Fungi incertae sedis</taxon>
        <taxon>Chytridiomycota</taxon>
        <taxon>Chytridiomycota incertae sedis</taxon>
        <taxon>Chytridiomycetes</taxon>
        <taxon>Chytridiales</taxon>
        <taxon>Chytriomycetaceae</taxon>
        <taxon>Rhizoclosmatium</taxon>
    </lineage>
</organism>
<dbReference type="PANTHER" id="PTHR16320:SF1">
    <property type="entry name" value="SPHINGOMYELINASE DDB_G0288017"/>
    <property type="match status" value="1"/>
</dbReference>
<feature type="region of interest" description="Disordered" evidence="2">
    <location>
        <begin position="1"/>
        <end position="56"/>
    </location>
</feature>
<feature type="domain" description="Endonuclease/exonuclease/phosphatase" evidence="3">
    <location>
        <begin position="67"/>
        <end position="172"/>
    </location>
</feature>
<dbReference type="Gene3D" id="3.60.10.10">
    <property type="entry name" value="Endonuclease/exonuclease/phosphatase"/>
    <property type="match status" value="1"/>
</dbReference>
<keyword evidence="5" id="KW-1185">Reference proteome</keyword>
<reference evidence="4 5" key="1">
    <citation type="submission" date="2016-07" db="EMBL/GenBank/DDBJ databases">
        <title>Pervasive Adenine N6-methylation of Active Genes in Fungi.</title>
        <authorList>
            <consortium name="DOE Joint Genome Institute"/>
            <person name="Mondo S.J."/>
            <person name="Dannebaum R.O."/>
            <person name="Kuo R.C."/>
            <person name="Labutti K."/>
            <person name="Haridas S."/>
            <person name="Kuo A."/>
            <person name="Salamov A."/>
            <person name="Ahrendt S.R."/>
            <person name="Lipzen A."/>
            <person name="Sullivan W."/>
            <person name="Andreopoulos W.B."/>
            <person name="Clum A."/>
            <person name="Lindquist E."/>
            <person name="Daum C."/>
            <person name="Ramamoorthy G.K."/>
            <person name="Gryganskyi A."/>
            <person name="Culley D."/>
            <person name="Magnuson J.K."/>
            <person name="James T.Y."/>
            <person name="O'Malley M.A."/>
            <person name="Stajich J.E."/>
            <person name="Spatafora J.W."/>
            <person name="Visel A."/>
            <person name="Grigoriev I.V."/>
        </authorList>
    </citation>
    <scope>NUCLEOTIDE SEQUENCE [LARGE SCALE GENOMIC DNA]</scope>
    <source>
        <strain evidence="4 5">JEL800</strain>
    </source>
</reference>
<gene>
    <name evidence="4" type="ORF">BCR33DRAFT_571763</name>
</gene>
<evidence type="ECO:0000256" key="2">
    <source>
        <dbReference type="SAM" id="MobiDB-lite"/>
    </source>
</evidence>
<dbReference type="EMBL" id="MCGO01000085">
    <property type="protein sequence ID" value="ORY29897.1"/>
    <property type="molecule type" value="Genomic_DNA"/>
</dbReference>
<dbReference type="SUPFAM" id="SSF56219">
    <property type="entry name" value="DNase I-like"/>
    <property type="match status" value="1"/>
</dbReference>